<dbReference type="AlphaFoldDB" id="A0A934REF9"/>
<evidence type="ECO:0000256" key="4">
    <source>
        <dbReference type="ARBA" id="ARBA00022692"/>
    </source>
</evidence>
<keyword evidence="5 8" id="KW-1133">Transmembrane helix</keyword>
<keyword evidence="3" id="KW-1003">Cell membrane</keyword>
<comment type="subcellular location">
    <subcellularLocation>
        <location evidence="1">Cell membrane</location>
        <topology evidence="1">Single-pass membrane protein</topology>
    </subcellularLocation>
    <subcellularLocation>
        <location evidence="7">Cell membrane</location>
        <topology evidence="7">Single-pass type II membrane protein</topology>
    </subcellularLocation>
</comment>
<dbReference type="EMBL" id="JAENII010000008">
    <property type="protein sequence ID" value="MBK1827621.1"/>
    <property type="molecule type" value="Genomic_DNA"/>
</dbReference>
<dbReference type="GO" id="GO:0022857">
    <property type="term" value="F:transmembrane transporter activity"/>
    <property type="evidence" value="ECO:0007669"/>
    <property type="project" value="InterPro"/>
</dbReference>
<organism evidence="9 10">
    <name type="scientific">Haloferula rosea</name>
    <dbReference type="NCBI Taxonomy" id="490093"/>
    <lineage>
        <taxon>Bacteria</taxon>
        <taxon>Pseudomonadati</taxon>
        <taxon>Verrucomicrobiota</taxon>
        <taxon>Verrucomicrobiia</taxon>
        <taxon>Verrucomicrobiales</taxon>
        <taxon>Verrucomicrobiaceae</taxon>
        <taxon>Haloferula</taxon>
    </lineage>
</organism>
<keyword evidence="4 7" id="KW-0812">Transmembrane</keyword>
<dbReference type="GO" id="GO:0005886">
    <property type="term" value="C:plasma membrane"/>
    <property type="evidence" value="ECO:0007669"/>
    <property type="project" value="UniProtKB-SubCell"/>
</dbReference>
<keyword evidence="6 8" id="KW-0472">Membrane</keyword>
<evidence type="ECO:0000313" key="10">
    <source>
        <dbReference type="Proteomes" id="UP000658278"/>
    </source>
</evidence>
<evidence type="ECO:0000256" key="8">
    <source>
        <dbReference type="SAM" id="Phobius"/>
    </source>
</evidence>
<dbReference type="GO" id="GO:0015031">
    <property type="term" value="P:protein transport"/>
    <property type="evidence" value="ECO:0007669"/>
    <property type="project" value="UniProtKB-KW"/>
</dbReference>
<dbReference type="RefSeq" id="WP_200279319.1">
    <property type="nucleotide sequence ID" value="NZ_JAENII010000008.1"/>
</dbReference>
<comment type="similarity">
    <text evidence="2 7">Belongs to the ExbD/TolR family.</text>
</comment>
<protein>
    <submittedName>
        <fullName evidence="9">Biopolymer transporter ExbD</fullName>
    </submittedName>
</protein>
<comment type="caution">
    <text evidence="9">The sequence shown here is derived from an EMBL/GenBank/DDBJ whole genome shotgun (WGS) entry which is preliminary data.</text>
</comment>
<dbReference type="Proteomes" id="UP000658278">
    <property type="component" value="Unassembled WGS sequence"/>
</dbReference>
<proteinExistence type="inferred from homology"/>
<accession>A0A934REF9</accession>
<dbReference type="PANTHER" id="PTHR30558">
    <property type="entry name" value="EXBD MEMBRANE COMPONENT OF PMF-DRIVEN MACROMOLECULE IMPORT SYSTEM"/>
    <property type="match status" value="1"/>
</dbReference>
<evidence type="ECO:0000256" key="1">
    <source>
        <dbReference type="ARBA" id="ARBA00004162"/>
    </source>
</evidence>
<feature type="transmembrane region" description="Helical" evidence="8">
    <location>
        <begin position="20"/>
        <end position="38"/>
    </location>
</feature>
<keyword evidence="7" id="KW-0813">Transport</keyword>
<evidence type="ECO:0000256" key="6">
    <source>
        <dbReference type="ARBA" id="ARBA00023136"/>
    </source>
</evidence>
<evidence type="ECO:0000256" key="7">
    <source>
        <dbReference type="RuleBase" id="RU003879"/>
    </source>
</evidence>
<evidence type="ECO:0000256" key="3">
    <source>
        <dbReference type="ARBA" id="ARBA00022475"/>
    </source>
</evidence>
<gene>
    <name evidence="9" type="ORF">JIN81_11370</name>
</gene>
<dbReference type="Pfam" id="PF02472">
    <property type="entry name" value="ExbD"/>
    <property type="match status" value="1"/>
</dbReference>
<evidence type="ECO:0000256" key="5">
    <source>
        <dbReference type="ARBA" id="ARBA00022989"/>
    </source>
</evidence>
<reference evidence="9" key="1">
    <citation type="submission" date="2021-01" db="EMBL/GenBank/DDBJ databases">
        <title>Modified the classification status of verrucomicrobia.</title>
        <authorList>
            <person name="Feng X."/>
        </authorList>
    </citation>
    <scope>NUCLEOTIDE SEQUENCE</scope>
    <source>
        <strain evidence="9">KCTC 22201</strain>
    </source>
</reference>
<dbReference type="InterPro" id="IPR003400">
    <property type="entry name" value="ExbD"/>
</dbReference>
<name>A0A934REF9_9BACT</name>
<keyword evidence="7" id="KW-0653">Protein transport</keyword>
<dbReference type="PANTHER" id="PTHR30558:SF3">
    <property type="entry name" value="BIOPOLYMER TRANSPORT PROTEIN EXBD-RELATED"/>
    <property type="match status" value="1"/>
</dbReference>
<evidence type="ECO:0000256" key="2">
    <source>
        <dbReference type="ARBA" id="ARBA00005811"/>
    </source>
</evidence>
<keyword evidence="10" id="KW-1185">Reference proteome</keyword>
<sequence length="147" mass="15738">MRITFPEFKESSGRSGMSSMVDIAFLLLIFFLVATTIMPTERDLPMKLPVPHGEAMDSSTPVWIEITPDNSVIWGQGEAGITVAHGGDGRELPVLKRGLEAAVAAAGSEELGVMLMTDDGVSTQRFTDVLNCLAACGVLQVSLVERD</sequence>
<evidence type="ECO:0000313" key="9">
    <source>
        <dbReference type="EMBL" id="MBK1827621.1"/>
    </source>
</evidence>